<evidence type="ECO:0000256" key="1">
    <source>
        <dbReference type="SAM" id="Phobius"/>
    </source>
</evidence>
<feature type="transmembrane region" description="Helical" evidence="1">
    <location>
        <begin position="57"/>
        <end position="77"/>
    </location>
</feature>
<dbReference type="OrthoDB" id="10410118at2759"/>
<dbReference type="Proteomes" id="UP000318571">
    <property type="component" value="Chromosome 9"/>
</dbReference>
<reference evidence="2 3" key="1">
    <citation type="journal article" date="2018" name="Nat. Ecol. Evol.">
        <title>Genomic signatures of mitonuclear coevolution across populations of Tigriopus californicus.</title>
        <authorList>
            <person name="Barreto F.S."/>
            <person name="Watson E.T."/>
            <person name="Lima T.G."/>
            <person name="Willett C.S."/>
            <person name="Edmands S."/>
            <person name="Li W."/>
            <person name="Burton R.S."/>
        </authorList>
    </citation>
    <scope>NUCLEOTIDE SEQUENCE [LARGE SCALE GENOMIC DNA]</scope>
    <source>
        <strain evidence="2 3">San Diego</strain>
    </source>
</reference>
<protein>
    <submittedName>
        <fullName evidence="2">Uncharacterized protein</fullName>
    </submittedName>
</protein>
<evidence type="ECO:0000313" key="2">
    <source>
        <dbReference type="EMBL" id="TRY70350.1"/>
    </source>
</evidence>
<name>A0A553NY48_TIGCA</name>
<comment type="caution">
    <text evidence="2">The sequence shown here is derived from an EMBL/GenBank/DDBJ whole genome shotgun (WGS) entry which is preliminary data.</text>
</comment>
<proteinExistence type="predicted"/>
<dbReference type="EMBL" id="VCGU01000009">
    <property type="protein sequence ID" value="TRY70350.1"/>
    <property type="molecule type" value="Genomic_DNA"/>
</dbReference>
<accession>A0A553NY48</accession>
<keyword evidence="1" id="KW-1133">Transmembrane helix</keyword>
<organism evidence="2 3">
    <name type="scientific">Tigriopus californicus</name>
    <name type="common">Marine copepod</name>
    <dbReference type="NCBI Taxonomy" id="6832"/>
    <lineage>
        <taxon>Eukaryota</taxon>
        <taxon>Metazoa</taxon>
        <taxon>Ecdysozoa</taxon>
        <taxon>Arthropoda</taxon>
        <taxon>Crustacea</taxon>
        <taxon>Multicrustacea</taxon>
        <taxon>Hexanauplia</taxon>
        <taxon>Copepoda</taxon>
        <taxon>Harpacticoida</taxon>
        <taxon>Harpacticidae</taxon>
        <taxon>Tigriopus</taxon>
    </lineage>
</organism>
<dbReference type="OMA" id="CAQAKLM"/>
<keyword evidence="3" id="KW-1185">Reference proteome</keyword>
<keyword evidence="1" id="KW-0812">Transmembrane</keyword>
<gene>
    <name evidence="2" type="ORF">TCAL_09418</name>
</gene>
<dbReference type="AlphaFoldDB" id="A0A553NY48"/>
<sequence length="134" mass="14617">MILGHGANTMTLEEARLKLCAQAKLMGKECNPSLLTGALQHHYHGHDDVAAQQSKDAIIYVTIVVVFYVAIVLLLIGTNLRAGRANRTARFKKHVVEYSEGSGRAENRLVAEPPIGSRTNGSMAIDYDEEIADV</sequence>
<evidence type="ECO:0000313" key="3">
    <source>
        <dbReference type="Proteomes" id="UP000318571"/>
    </source>
</evidence>
<keyword evidence="1" id="KW-0472">Membrane</keyword>